<dbReference type="RefSeq" id="XP_005759412.1">
    <property type="nucleotide sequence ID" value="XM_005759355.1"/>
</dbReference>
<reference evidence="3" key="1">
    <citation type="journal article" date="2013" name="Nature">
        <title>Pan genome of the phytoplankton Emiliania underpins its global distribution.</title>
        <authorList>
            <person name="Read B.A."/>
            <person name="Kegel J."/>
            <person name="Klute M.J."/>
            <person name="Kuo A."/>
            <person name="Lefebvre S.C."/>
            <person name="Maumus F."/>
            <person name="Mayer C."/>
            <person name="Miller J."/>
            <person name="Monier A."/>
            <person name="Salamov A."/>
            <person name="Young J."/>
            <person name="Aguilar M."/>
            <person name="Claverie J.M."/>
            <person name="Frickenhaus S."/>
            <person name="Gonzalez K."/>
            <person name="Herman E.K."/>
            <person name="Lin Y.C."/>
            <person name="Napier J."/>
            <person name="Ogata H."/>
            <person name="Sarno A.F."/>
            <person name="Shmutz J."/>
            <person name="Schroeder D."/>
            <person name="de Vargas C."/>
            <person name="Verret F."/>
            <person name="von Dassow P."/>
            <person name="Valentin K."/>
            <person name="Van de Peer Y."/>
            <person name="Wheeler G."/>
            <person name="Dacks J.B."/>
            <person name="Delwiche C.F."/>
            <person name="Dyhrman S.T."/>
            <person name="Glockner G."/>
            <person name="John U."/>
            <person name="Richards T."/>
            <person name="Worden A.Z."/>
            <person name="Zhang X."/>
            <person name="Grigoriev I.V."/>
            <person name="Allen A.E."/>
            <person name="Bidle K."/>
            <person name="Borodovsky M."/>
            <person name="Bowler C."/>
            <person name="Brownlee C."/>
            <person name="Cock J.M."/>
            <person name="Elias M."/>
            <person name="Gladyshev V.N."/>
            <person name="Groth M."/>
            <person name="Guda C."/>
            <person name="Hadaegh A."/>
            <person name="Iglesias-Rodriguez M.D."/>
            <person name="Jenkins J."/>
            <person name="Jones B.M."/>
            <person name="Lawson T."/>
            <person name="Leese F."/>
            <person name="Lindquist E."/>
            <person name="Lobanov A."/>
            <person name="Lomsadze A."/>
            <person name="Malik S.B."/>
            <person name="Marsh M.E."/>
            <person name="Mackinder L."/>
            <person name="Mock T."/>
            <person name="Mueller-Roeber B."/>
            <person name="Pagarete A."/>
            <person name="Parker M."/>
            <person name="Probert I."/>
            <person name="Quesneville H."/>
            <person name="Raines C."/>
            <person name="Rensing S.A."/>
            <person name="Riano-Pachon D.M."/>
            <person name="Richier S."/>
            <person name="Rokitta S."/>
            <person name="Shiraiwa Y."/>
            <person name="Soanes D.M."/>
            <person name="van der Giezen M."/>
            <person name="Wahlund T.M."/>
            <person name="Williams B."/>
            <person name="Wilson W."/>
            <person name="Wolfe G."/>
            <person name="Wurch L.L."/>
        </authorList>
    </citation>
    <scope>NUCLEOTIDE SEQUENCE</scope>
</reference>
<feature type="signal peptide" evidence="1">
    <location>
        <begin position="1"/>
        <end position="21"/>
    </location>
</feature>
<dbReference type="Proteomes" id="UP000013827">
    <property type="component" value="Unassembled WGS sequence"/>
</dbReference>
<evidence type="ECO:0000313" key="2">
    <source>
        <dbReference type="EnsemblProtists" id="EOD06983"/>
    </source>
</evidence>
<dbReference type="PaxDb" id="2903-EOD06983"/>
<accession>A0A0D3I6U8</accession>
<dbReference type="KEGG" id="ehx:EMIHUDRAFT_106658"/>
<dbReference type="EnsemblProtists" id="EOD06983">
    <property type="protein sequence ID" value="EOD06983"/>
    <property type="gene ID" value="EMIHUDRAFT_106658"/>
</dbReference>
<protein>
    <submittedName>
        <fullName evidence="2">Uncharacterized protein</fullName>
    </submittedName>
</protein>
<keyword evidence="3" id="KW-1185">Reference proteome</keyword>
<keyword evidence="1" id="KW-0732">Signal</keyword>
<proteinExistence type="predicted"/>
<dbReference type="GeneID" id="17253131"/>
<reference evidence="2" key="2">
    <citation type="submission" date="2024-10" db="UniProtKB">
        <authorList>
            <consortium name="EnsemblProtists"/>
        </authorList>
    </citation>
    <scope>IDENTIFICATION</scope>
</reference>
<organism evidence="2 3">
    <name type="scientific">Emiliania huxleyi (strain CCMP1516)</name>
    <dbReference type="NCBI Taxonomy" id="280463"/>
    <lineage>
        <taxon>Eukaryota</taxon>
        <taxon>Haptista</taxon>
        <taxon>Haptophyta</taxon>
        <taxon>Prymnesiophyceae</taxon>
        <taxon>Isochrysidales</taxon>
        <taxon>Noelaerhabdaceae</taxon>
        <taxon>Emiliania</taxon>
    </lineage>
</organism>
<dbReference type="AlphaFoldDB" id="A0A0D3I6U8"/>
<evidence type="ECO:0000256" key="1">
    <source>
        <dbReference type="SAM" id="SignalP"/>
    </source>
</evidence>
<feature type="chain" id="PRO_5044290940" evidence="1">
    <location>
        <begin position="22"/>
        <end position="266"/>
    </location>
</feature>
<name>A0A0D3I6U8_EMIH1</name>
<evidence type="ECO:0000313" key="3">
    <source>
        <dbReference type="Proteomes" id="UP000013827"/>
    </source>
</evidence>
<sequence>MSAAHLAVLCHLLLLLPLTKGVEFLPRRAFGQLSRRACLAAPLTAVAFGRPPTAAASGDLSAAAVSSGDDLAVISTARKLDGVLADWDAEIALVQLGRQANPTLRPASIWPRNDASFPPLGRQGALQSSANLLQEDALKRLGAGARAAGGGAAGASFTQHKNAMLTYLFLVTGATKYEGAEKAAGTWRCIREAAGYARDARREALAARQASTSRGRAPTPDERVDPLVAAASPRLDVGCISVQALDEVARAVGIELASKPAAAASD</sequence>
<dbReference type="HOGENOM" id="CLU_091530_0_0_1"/>